<dbReference type="AlphaFoldDB" id="A0A1I2JE91"/>
<dbReference type="CDD" id="cd13604">
    <property type="entry name" value="PBP2_TRAP_ketoacid_lactate_like"/>
    <property type="match status" value="1"/>
</dbReference>
<protein>
    <submittedName>
        <fullName evidence="4">TRAP-type mannitol/chloroaromatic compound transport system, substrate-binding protein</fullName>
    </submittedName>
</protein>
<dbReference type="Pfam" id="PF03480">
    <property type="entry name" value="DctP"/>
    <property type="match status" value="1"/>
</dbReference>
<sequence>MSNIHRRNFIKKASLATTLVGTTLACNNEKQSNENQSNESSKFETEFNWRMVTTWSPHFPVLGEGVDMFAKWLEELSGGRIKVHVYGGGELVPPLEAFEAVSLGAVELAHGAPYYWAGKVPSCQFFASVPFGMNAQQMVSWILRGGGMELWREAYSPFNLIPFLGGCTGMQMGGWFNKEVNSINDLKGLIMRIPGLGGKVMTKAGSSTVTVAGAEVYTNLERGVIDATEWIGPYHDYLLGLHRVAKYYYYPGWHEPGTPLEVIISKKAYNALPNDLKAIFEAATHQLHNWIFAEFELKNALYLEKLIKEEKVTLKRFPEEVLAVLRKYAFEIYEQLAETDPMSKKVYTSYKSYRQQAIRYSEVSEKVFYESIQEG</sequence>
<accession>A0A1I2JE91</accession>
<dbReference type="PANTHER" id="PTHR33376:SF5">
    <property type="entry name" value="EXTRACYTOPLASMIC SOLUTE RECEPTOR PROTEIN"/>
    <property type="match status" value="1"/>
</dbReference>
<dbReference type="PIRSF" id="PIRSF039026">
    <property type="entry name" value="SiaP"/>
    <property type="match status" value="1"/>
</dbReference>
<dbReference type="InterPro" id="IPR026289">
    <property type="entry name" value="SBP_TakP-like"/>
</dbReference>
<dbReference type="PROSITE" id="PS51257">
    <property type="entry name" value="PROKAR_LIPOPROTEIN"/>
    <property type="match status" value="1"/>
</dbReference>
<keyword evidence="3" id="KW-0479">Metal-binding</keyword>
<dbReference type="GO" id="GO:0055085">
    <property type="term" value="P:transmembrane transport"/>
    <property type="evidence" value="ECO:0007669"/>
    <property type="project" value="InterPro"/>
</dbReference>
<evidence type="ECO:0000313" key="5">
    <source>
        <dbReference type="Proteomes" id="UP000199513"/>
    </source>
</evidence>
<evidence type="ECO:0000313" key="4">
    <source>
        <dbReference type="EMBL" id="SFF52874.1"/>
    </source>
</evidence>
<dbReference type="InterPro" id="IPR018389">
    <property type="entry name" value="DctP_fam"/>
</dbReference>
<feature type="binding site" evidence="2">
    <location>
        <position position="192"/>
    </location>
    <ligand>
        <name>substrate</name>
    </ligand>
</feature>
<feature type="binding site" evidence="2">
    <location>
        <position position="171"/>
    </location>
    <ligand>
        <name>substrate</name>
    </ligand>
</feature>
<feature type="binding site" evidence="3">
    <location>
        <position position="229"/>
    </location>
    <ligand>
        <name>substrate</name>
    </ligand>
</feature>
<dbReference type="InterPro" id="IPR038404">
    <property type="entry name" value="TRAP_DctP_sf"/>
</dbReference>
<dbReference type="NCBIfam" id="NF037995">
    <property type="entry name" value="TRAP_S1"/>
    <property type="match status" value="1"/>
</dbReference>
<dbReference type="PANTHER" id="PTHR33376">
    <property type="match status" value="1"/>
</dbReference>
<proteinExistence type="predicted"/>
<keyword evidence="5" id="KW-1185">Reference proteome</keyword>
<feature type="binding site" evidence="3">
    <location>
        <position position="255"/>
    </location>
    <ligand>
        <name>substrate</name>
    </ligand>
</feature>
<name>A0A1I2JE91_9BACT</name>
<dbReference type="STRING" id="1003.SAMN04488541_10497"/>
<dbReference type="Gene3D" id="3.40.190.170">
    <property type="entry name" value="Bacterial extracellular solute-binding protein, family 7"/>
    <property type="match status" value="1"/>
</dbReference>
<dbReference type="Proteomes" id="UP000199513">
    <property type="component" value="Unassembled WGS sequence"/>
</dbReference>
<feature type="binding site" evidence="3">
    <location>
        <position position="230"/>
    </location>
    <ligand>
        <name>Na(+)</name>
        <dbReference type="ChEBI" id="CHEBI:29101"/>
    </ligand>
</feature>
<reference evidence="4 5" key="1">
    <citation type="submission" date="2016-10" db="EMBL/GenBank/DDBJ databases">
        <authorList>
            <person name="de Groot N.N."/>
        </authorList>
    </citation>
    <scope>NUCLEOTIDE SEQUENCE [LARGE SCALE GENOMIC DNA]</scope>
    <source>
        <strain>GEY</strain>
        <strain evidence="5">DSM 9560</strain>
    </source>
</reference>
<dbReference type="GO" id="GO:0046872">
    <property type="term" value="F:metal ion binding"/>
    <property type="evidence" value="ECO:0007669"/>
    <property type="project" value="UniProtKB-KW"/>
</dbReference>
<dbReference type="EMBL" id="FONY01000049">
    <property type="protein sequence ID" value="SFF52874.1"/>
    <property type="molecule type" value="Genomic_DNA"/>
</dbReference>
<dbReference type="RefSeq" id="WP_091549151.1">
    <property type="nucleotide sequence ID" value="NZ_FONY01000049.1"/>
</dbReference>
<gene>
    <name evidence="4" type="ORF">SAMN04488541_10497</name>
</gene>
<evidence type="ECO:0000256" key="3">
    <source>
        <dbReference type="PIRSR" id="PIRSR039026-2"/>
    </source>
</evidence>
<keyword evidence="1" id="KW-0732">Signal</keyword>
<evidence type="ECO:0000256" key="1">
    <source>
        <dbReference type="ARBA" id="ARBA00022729"/>
    </source>
</evidence>
<dbReference type="GO" id="GO:0031317">
    <property type="term" value="C:tripartite ATP-independent periplasmic transporter complex"/>
    <property type="evidence" value="ECO:0007669"/>
    <property type="project" value="InterPro"/>
</dbReference>
<organism evidence="4 5">
    <name type="scientific">Thermoflexibacter ruber</name>
    <dbReference type="NCBI Taxonomy" id="1003"/>
    <lineage>
        <taxon>Bacteria</taxon>
        <taxon>Pseudomonadati</taxon>
        <taxon>Bacteroidota</taxon>
        <taxon>Cytophagia</taxon>
        <taxon>Cytophagales</taxon>
        <taxon>Thermoflexibacteraceae</taxon>
        <taxon>Thermoflexibacter</taxon>
    </lineage>
</organism>
<evidence type="ECO:0000256" key="2">
    <source>
        <dbReference type="PIRSR" id="PIRSR039026-1"/>
    </source>
</evidence>
<dbReference type="OrthoDB" id="9776801at2"/>
<dbReference type="Gene3D" id="3.40.190.10">
    <property type="entry name" value="Periplasmic binding protein-like II"/>
    <property type="match status" value="1"/>
</dbReference>